<accession>A0A5B9D842</accession>
<organism evidence="1 2">
    <name type="scientific">Promethearchaeum syntrophicum</name>
    <dbReference type="NCBI Taxonomy" id="2594042"/>
    <lineage>
        <taxon>Archaea</taxon>
        <taxon>Promethearchaeati</taxon>
        <taxon>Promethearchaeota</taxon>
        <taxon>Promethearchaeia</taxon>
        <taxon>Promethearchaeales</taxon>
        <taxon>Promethearchaeaceae</taxon>
        <taxon>Promethearchaeum</taxon>
    </lineage>
</organism>
<evidence type="ECO:0000313" key="1">
    <source>
        <dbReference type="EMBL" id="QEE15418.1"/>
    </source>
</evidence>
<dbReference type="KEGG" id="psyt:DSAG12_01243"/>
<dbReference type="Proteomes" id="UP000321408">
    <property type="component" value="Chromosome"/>
</dbReference>
<reference evidence="1 2" key="2">
    <citation type="journal article" date="2024" name="Int. J. Syst. Evol. Microbiol.">
        <title>Promethearchaeum syntrophicum gen. nov., sp. nov., an anaerobic, obligately syntrophic archaeon, the first isolate of the lineage 'Asgard' archaea, and proposal of the new archaeal phylum Promethearchaeota phyl. nov. and kingdom Promethearchaeati regn. nov.</title>
        <authorList>
            <person name="Imachi H."/>
            <person name="Nobu M.K."/>
            <person name="Kato S."/>
            <person name="Takaki Y."/>
            <person name="Miyazaki M."/>
            <person name="Miyata M."/>
            <person name="Ogawara M."/>
            <person name="Saito Y."/>
            <person name="Sakai S."/>
            <person name="Tahara Y.O."/>
            <person name="Takano Y."/>
            <person name="Tasumi E."/>
            <person name="Uematsu K."/>
            <person name="Yoshimura T."/>
            <person name="Itoh T."/>
            <person name="Ohkuma M."/>
            <person name="Takai K."/>
        </authorList>
    </citation>
    <scope>NUCLEOTIDE SEQUENCE [LARGE SCALE GENOMIC DNA]</scope>
    <source>
        <strain evidence="1 2">MK-D1</strain>
    </source>
</reference>
<proteinExistence type="predicted"/>
<gene>
    <name evidence="1" type="ORF">DSAG12_01243</name>
</gene>
<dbReference type="AlphaFoldDB" id="A0A5B9D842"/>
<dbReference type="RefSeq" id="WP_147662326.1">
    <property type="nucleotide sequence ID" value="NZ_CP042905.2"/>
</dbReference>
<name>A0A5B9D842_9ARCH</name>
<evidence type="ECO:0000313" key="2">
    <source>
        <dbReference type="Proteomes" id="UP000321408"/>
    </source>
</evidence>
<dbReference type="EMBL" id="CP042905">
    <property type="protein sequence ID" value="QEE15418.1"/>
    <property type="molecule type" value="Genomic_DNA"/>
</dbReference>
<reference evidence="1 2" key="1">
    <citation type="journal article" date="2020" name="Nature">
        <title>Isolation of an archaeon at the prokaryote-eukaryote interface.</title>
        <authorList>
            <person name="Imachi H."/>
            <person name="Nobu M.K."/>
            <person name="Nakahara N."/>
            <person name="Morono Y."/>
            <person name="Ogawara M."/>
            <person name="Takaki Y."/>
            <person name="Takano Y."/>
            <person name="Uematsu K."/>
            <person name="Ikuta T."/>
            <person name="Ito M."/>
            <person name="Matsui Y."/>
            <person name="Miyazaki M."/>
            <person name="Murata K."/>
            <person name="Saito Y."/>
            <person name="Sakai S."/>
            <person name="Song C."/>
            <person name="Tasumi E."/>
            <person name="Yamanaka Y."/>
            <person name="Yamaguchi T."/>
            <person name="Kamagata Y."/>
            <person name="Tamaki H."/>
            <person name="Takai K."/>
        </authorList>
    </citation>
    <scope>NUCLEOTIDE SEQUENCE [LARGE SCALE GENOMIC DNA]</scope>
    <source>
        <strain evidence="1 2">MK-D1</strain>
    </source>
</reference>
<sequence length="230" mass="28027">MVFDQTKDFFQRYYLQYWITKAESLYYQLNNIKKFSTFFDENEYFKEAESPEKPLQNMITFDLHFLKFQIIEALFSLIFALETSNEEEIWFNLSIPNEISKRNFKLYDRIASFKSKGELFTYLRKENCIQDQQIEFWKVLFFQNENEIQEEKKVFENILRILWSFRNQFKDRGDYNAFKHGLRCMGSSIYLSWAKEEQYGIPPPNFKEKLQPLGYAENVITFFKRNSQII</sequence>
<keyword evidence="2" id="KW-1185">Reference proteome</keyword>
<dbReference type="GeneID" id="41329235"/>
<protein>
    <submittedName>
        <fullName evidence="1">Uncharacterized protein</fullName>
    </submittedName>
</protein>